<keyword evidence="3" id="KW-1185">Reference proteome</keyword>
<dbReference type="InterPro" id="IPR001279">
    <property type="entry name" value="Metallo-B-lactamas"/>
</dbReference>
<dbReference type="EMBL" id="BLVO01000013">
    <property type="protein sequence ID" value="GFM34531.1"/>
    <property type="molecule type" value="Genomic_DNA"/>
</dbReference>
<dbReference type="Gene3D" id="3.60.15.10">
    <property type="entry name" value="Ribonuclease Z/Hydroxyacylglutathione hydrolase-like"/>
    <property type="match status" value="1"/>
</dbReference>
<reference evidence="2 3" key="1">
    <citation type="submission" date="2020-05" db="EMBL/GenBank/DDBJ databases">
        <title>Draft genome sequence of Desulfovibrio sp. strain HN2T.</title>
        <authorList>
            <person name="Ueno A."/>
            <person name="Tamazawa S."/>
            <person name="Tamamura S."/>
            <person name="Murakami T."/>
            <person name="Kiyama T."/>
            <person name="Inomata H."/>
            <person name="Amano Y."/>
            <person name="Miyakawa K."/>
            <person name="Tamaki H."/>
            <person name="Naganuma T."/>
            <person name="Kaneko K."/>
        </authorList>
    </citation>
    <scope>NUCLEOTIDE SEQUENCE [LARGE SCALE GENOMIC DNA]</scope>
    <source>
        <strain evidence="2 3">HN2</strain>
    </source>
</reference>
<evidence type="ECO:0000259" key="1">
    <source>
        <dbReference type="Pfam" id="PF12706"/>
    </source>
</evidence>
<dbReference type="Proteomes" id="UP000503840">
    <property type="component" value="Unassembled WGS sequence"/>
</dbReference>
<dbReference type="Pfam" id="PF12706">
    <property type="entry name" value="Lactamase_B_2"/>
    <property type="match status" value="1"/>
</dbReference>
<dbReference type="AlphaFoldDB" id="A0A7J0BMR6"/>
<feature type="domain" description="Metallo-beta-lactamase" evidence="1">
    <location>
        <begin position="2"/>
        <end position="167"/>
    </location>
</feature>
<name>A0A7J0BMR6_9BACT</name>
<sequence>MHDLPKIDVVLISHDHYDHLDRATVRALNSADTAFVVPLGIGRILKRWGITESRIHELQWWEDITIGSVTLTATPARHYSGRGLADRYASLWAGWSIAGPTHRLFFGGDTGYFSGFTEIARRLGHFDASLLPIGAYSRYWKDVHLSPEQAVRAHMDLQGGVLIPMHYATFNLALHDWDEPLIRCLNAAAQHEVRVLCPPPGRTVNLSDCTHNAVWWSN</sequence>
<evidence type="ECO:0000313" key="3">
    <source>
        <dbReference type="Proteomes" id="UP000503840"/>
    </source>
</evidence>
<accession>A0A7J0BMR6</accession>
<dbReference type="PANTHER" id="PTHR15032:SF4">
    <property type="entry name" value="N-ACYL-PHOSPHATIDYLETHANOLAMINE-HYDROLYZING PHOSPHOLIPASE D"/>
    <property type="match status" value="1"/>
</dbReference>
<comment type="caution">
    <text evidence="2">The sequence shown here is derived from an EMBL/GenBank/DDBJ whole genome shotgun (WGS) entry which is preliminary data.</text>
</comment>
<dbReference type="InterPro" id="IPR036866">
    <property type="entry name" value="RibonucZ/Hydroxyglut_hydro"/>
</dbReference>
<protein>
    <recommendedName>
        <fullName evidence="1">Metallo-beta-lactamase domain-containing protein</fullName>
    </recommendedName>
</protein>
<dbReference type="PANTHER" id="PTHR15032">
    <property type="entry name" value="N-ACYL-PHOSPHATIDYLETHANOLAMINE-HYDROLYZING PHOSPHOLIPASE D"/>
    <property type="match status" value="1"/>
</dbReference>
<evidence type="ECO:0000313" key="2">
    <source>
        <dbReference type="EMBL" id="GFM34531.1"/>
    </source>
</evidence>
<dbReference type="GO" id="GO:0005737">
    <property type="term" value="C:cytoplasm"/>
    <property type="evidence" value="ECO:0007669"/>
    <property type="project" value="TreeGrafter"/>
</dbReference>
<gene>
    <name evidence="2" type="ORF">DSM101010T_28960</name>
</gene>
<dbReference type="SUPFAM" id="SSF56281">
    <property type="entry name" value="Metallo-hydrolase/oxidoreductase"/>
    <property type="match status" value="1"/>
</dbReference>
<organism evidence="2 3">
    <name type="scientific">Desulfovibrio subterraneus</name>
    <dbReference type="NCBI Taxonomy" id="2718620"/>
    <lineage>
        <taxon>Bacteria</taxon>
        <taxon>Pseudomonadati</taxon>
        <taxon>Thermodesulfobacteriota</taxon>
        <taxon>Desulfovibrionia</taxon>
        <taxon>Desulfovibrionales</taxon>
        <taxon>Desulfovibrionaceae</taxon>
        <taxon>Desulfovibrio</taxon>
    </lineage>
</organism>
<proteinExistence type="predicted"/>